<dbReference type="Proteomes" id="UP000752696">
    <property type="component" value="Unassembled WGS sequence"/>
</dbReference>
<feature type="compositionally biased region" description="Polar residues" evidence="1">
    <location>
        <begin position="57"/>
        <end position="66"/>
    </location>
</feature>
<organism evidence="2 3">
    <name type="scientific">Heterotrigona itama</name>
    <dbReference type="NCBI Taxonomy" id="395501"/>
    <lineage>
        <taxon>Eukaryota</taxon>
        <taxon>Metazoa</taxon>
        <taxon>Ecdysozoa</taxon>
        <taxon>Arthropoda</taxon>
        <taxon>Hexapoda</taxon>
        <taxon>Insecta</taxon>
        <taxon>Pterygota</taxon>
        <taxon>Neoptera</taxon>
        <taxon>Endopterygota</taxon>
        <taxon>Hymenoptera</taxon>
        <taxon>Apocrita</taxon>
        <taxon>Aculeata</taxon>
        <taxon>Apoidea</taxon>
        <taxon>Anthophila</taxon>
        <taxon>Apidae</taxon>
        <taxon>Heterotrigona</taxon>
    </lineage>
</organism>
<reference evidence="2" key="1">
    <citation type="submission" date="2020-07" db="EMBL/GenBank/DDBJ databases">
        <authorList>
            <person name="Nazaruddin N."/>
        </authorList>
    </citation>
    <scope>NUCLEOTIDE SEQUENCE</scope>
</reference>
<evidence type="ECO:0000313" key="2">
    <source>
        <dbReference type="EMBL" id="CAD1478431.1"/>
    </source>
</evidence>
<protein>
    <submittedName>
        <fullName evidence="2">Uncharacterized protein</fullName>
    </submittedName>
</protein>
<feature type="non-terminal residue" evidence="2">
    <location>
        <position position="66"/>
    </location>
</feature>
<name>A0A6V7HDK7_9HYME</name>
<feature type="region of interest" description="Disordered" evidence="1">
    <location>
        <begin position="13"/>
        <end position="66"/>
    </location>
</feature>
<evidence type="ECO:0000313" key="3">
    <source>
        <dbReference type="Proteomes" id="UP000752696"/>
    </source>
</evidence>
<accession>A0A6V7HDK7</accession>
<proteinExistence type="predicted"/>
<keyword evidence="3" id="KW-1185">Reference proteome</keyword>
<gene>
    <name evidence="2" type="ORF">MHI_LOCUS795346</name>
</gene>
<dbReference type="EMBL" id="CAJDYZ010010753">
    <property type="protein sequence ID" value="CAD1478431.1"/>
    <property type="molecule type" value="Genomic_DNA"/>
</dbReference>
<dbReference type="AlphaFoldDB" id="A0A6V7HDK7"/>
<feature type="compositionally biased region" description="Basic and acidic residues" evidence="1">
    <location>
        <begin position="13"/>
        <end position="22"/>
    </location>
</feature>
<sequence length="66" mass="7965">MFKEESWFLQHGASKEFNEQQRGKKRGDKRRKSWKKMDQRCRFAFGSHIRPRDPNKTGYSSFPSAR</sequence>
<feature type="compositionally biased region" description="Basic residues" evidence="1">
    <location>
        <begin position="23"/>
        <end position="34"/>
    </location>
</feature>
<comment type="caution">
    <text evidence="2">The sequence shown here is derived from an EMBL/GenBank/DDBJ whole genome shotgun (WGS) entry which is preliminary data.</text>
</comment>
<evidence type="ECO:0000256" key="1">
    <source>
        <dbReference type="SAM" id="MobiDB-lite"/>
    </source>
</evidence>